<protein>
    <recommendedName>
        <fullName evidence="1">IrrE N-terminal-like domain-containing protein</fullName>
    </recommendedName>
</protein>
<dbReference type="Pfam" id="PF06114">
    <property type="entry name" value="Peptidase_M78"/>
    <property type="match status" value="1"/>
</dbReference>
<dbReference type="PANTHER" id="PTHR43236:SF1">
    <property type="entry name" value="BLL7220 PROTEIN"/>
    <property type="match status" value="1"/>
</dbReference>
<dbReference type="PANTHER" id="PTHR43236">
    <property type="entry name" value="ANTITOXIN HIGA1"/>
    <property type="match status" value="1"/>
</dbReference>
<feature type="domain" description="IrrE N-terminal-like" evidence="1">
    <location>
        <begin position="71"/>
        <end position="134"/>
    </location>
</feature>
<dbReference type="AlphaFoldDB" id="A0A380TFJ7"/>
<name>A0A380TFJ7_9ZZZZ</name>
<evidence type="ECO:0000313" key="2">
    <source>
        <dbReference type="EMBL" id="SUS07210.1"/>
    </source>
</evidence>
<evidence type="ECO:0000259" key="1">
    <source>
        <dbReference type="Pfam" id="PF06114"/>
    </source>
</evidence>
<proteinExistence type="predicted"/>
<sequence>MRDDEIEALADSVLSLYRLSPPVDLVKLAKDEGVELVEGDFGSDFHGRIEYLQDERVFAIYHPGITSEIFPGRVRFTIAHELGHYFIPAHRDVLLKVLVHDSDEDFRTGSSIEKQADRFAAALLLPGKLLKEKMGRKGFLSLAEIKAVASNCCTSLQAAAFRYTQFTTEPHLAIVSEDRKILYYFASEEAQALGFAGLGNRLVPENSPTVHASSDPLRALKEGATSSEAWFSERYKRADLWEEAVSLGYSGRALTLLSWQNSASDHDC</sequence>
<dbReference type="EMBL" id="UIDG01000334">
    <property type="protein sequence ID" value="SUS07210.1"/>
    <property type="molecule type" value="Genomic_DNA"/>
</dbReference>
<dbReference type="InterPro" id="IPR010359">
    <property type="entry name" value="IrrE_HExxH"/>
</dbReference>
<gene>
    <name evidence="2" type="ORF">DF3PB_40007</name>
</gene>
<reference evidence="2" key="1">
    <citation type="submission" date="2018-07" db="EMBL/GenBank/DDBJ databases">
        <authorList>
            <person name="Quirk P.G."/>
            <person name="Krulwich T.A."/>
        </authorList>
    </citation>
    <scope>NUCLEOTIDE SEQUENCE</scope>
</reference>
<accession>A0A380TFJ7</accession>
<organism evidence="2">
    <name type="scientific">metagenome</name>
    <dbReference type="NCBI Taxonomy" id="256318"/>
    <lineage>
        <taxon>unclassified sequences</taxon>
        <taxon>metagenomes</taxon>
    </lineage>
</organism>
<dbReference type="InterPro" id="IPR052345">
    <property type="entry name" value="Rad_response_metalloprotease"/>
</dbReference>
<dbReference type="Gene3D" id="1.10.10.2910">
    <property type="match status" value="1"/>
</dbReference>